<proteinExistence type="predicted"/>
<reference evidence="8 9" key="1">
    <citation type="submission" date="2023-02" db="EMBL/GenBank/DDBJ databases">
        <title>LHISI_Scaffold_Assembly.</title>
        <authorList>
            <person name="Stuart O.P."/>
            <person name="Cleave R."/>
            <person name="Magrath M.J.L."/>
            <person name="Mikheyev A.S."/>
        </authorList>
    </citation>
    <scope>NUCLEOTIDE SEQUENCE [LARGE SCALE GENOMIC DNA]</scope>
    <source>
        <strain evidence="8">Daus_M_001</strain>
        <tissue evidence="8">Leg muscle</tissue>
    </source>
</reference>
<evidence type="ECO:0000313" key="9">
    <source>
        <dbReference type="Proteomes" id="UP001159363"/>
    </source>
</evidence>
<evidence type="ECO:0000313" key="8">
    <source>
        <dbReference type="EMBL" id="KAJ8879099.1"/>
    </source>
</evidence>
<dbReference type="InterPro" id="IPR043502">
    <property type="entry name" value="DNA/RNA_pol_sf"/>
</dbReference>
<evidence type="ECO:0000256" key="6">
    <source>
        <dbReference type="ARBA" id="ARBA00022918"/>
    </source>
</evidence>
<dbReference type="Gene3D" id="3.10.20.370">
    <property type="match status" value="1"/>
</dbReference>
<dbReference type="InterPro" id="IPR041373">
    <property type="entry name" value="RT_RNaseH"/>
</dbReference>
<dbReference type="SUPFAM" id="SSF56672">
    <property type="entry name" value="DNA/RNA polymerases"/>
    <property type="match status" value="1"/>
</dbReference>
<accession>A0ABQ9H4A7</accession>
<dbReference type="Pfam" id="PF17917">
    <property type="entry name" value="RT_RNaseH"/>
    <property type="match status" value="1"/>
</dbReference>
<protein>
    <recommendedName>
        <fullName evidence="7">Reverse transcriptase RNase H-like domain-containing protein</fullName>
    </recommendedName>
</protein>
<keyword evidence="9" id="KW-1185">Reference proteome</keyword>
<evidence type="ECO:0000256" key="3">
    <source>
        <dbReference type="ARBA" id="ARBA00022722"/>
    </source>
</evidence>
<dbReference type="PANTHER" id="PTHR37984:SF5">
    <property type="entry name" value="PROTEIN NYNRIN-LIKE"/>
    <property type="match status" value="1"/>
</dbReference>
<dbReference type="PANTHER" id="PTHR37984">
    <property type="entry name" value="PROTEIN CBG26694"/>
    <property type="match status" value="1"/>
</dbReference>
<dbReference type="InterPro" id="IPR043128">
    <property type="entry name" value="Rev_trsase/Diguanyl_cyclase"/>
</dbReference>
<comment type="caution">
    <text evidence="8">The sequence shown here is derived from an EMBL/GenBank/DDBJ whole genome shotgun (WGS) entry which is preliminary data.</text>
</comment>
<name>A0ABQ9H4A7_9NEOP</name>
<keyword evidence="5" id="KW-0378">Hydrolase</keyword>
<dbReference type="CDD" id="cd09274">
    <property type="entry name" value="RNase_HI_RT_Ty3"/>
    <property type="match status" value="1"/>
</dbReference>
<keyword evidence="6" id="KW-0695">RNA-directed DNA polymerase</keyword>
<evidence type="ECO:0000256" key="4">
    <source>
        <dbReference type="ARBA" id="ARBA00022759"/>
    </source>
</evidence>
<keyword evidence="2" id="KW-0548">Nucleotidyltransferase</keyword>
<sequence>MRNIARGGQGYDNVIDWRSQSPAGNGTGGTFGNNPNDRAWRASSSAAERHCRNRRHHFTAVIQIKADNLRASDFSGLEKTRTSEQLYFSPLLLTRCCLDLDRKRKTSGLIWNSPLLSSSIAVLGSHTATKELDPNMKPTRGPYFFRHFIMCSTVYRSSLRHVLSLVRCRHCDKTGAVINSIFACEFKVRQRETLTRNEDPFWQRNRHQLRQRISCILQTLTHFLTESQTDICLELLCLFGAQRQDGNKNDADLYTKCNIAFIRKELDWQETLEEANLRIQPIKCSFVQDSVEYLGHVVSSKGVKPNQKILQSIKELPRAKNVAEVRSVVEFSQPFIVSTDASNYAIGAVLSQMRNGHEKTIAYARRQLNLAERSYSTTEKELCALVFATKQFRAYLYGRRFTVITDHATLRWLLNLKDPISRPTRWVLRFAEFDFEVVHKQGKKHANTDCLSRMSHTTRVISHHHVTPFSAHQGVKRTQNLLKSLY</sequence>
<dbReference type="EMBL" id="JARBHB010000007">
    <property type="protein sequence ID" value="KAJ8879099.1"/>
    <property type="molecule type" value="Genomic_DNA"/>
</dbReference>
<dbReference type="Gene3D" id="3.30.70.270">
    <property type="match status" value="1"/>
</dbReference>
<gene>
    <name evidence="8" type="ORF">PR048_019705</name>
</gene>
<evidence type="ECO:0000256" key="2">
    <source>
        <dbReference type="ARBA" id="ARBA00022695"/>
    </source>
</evidence>
<keyword evidence="4" id="KW-0255">Endonuclease</keyword>
<feature type="domain" description="Reverse transcriptase RNase H-like" evidence="7">
    <location>
        <begin position="331"/>
        <end position="433"/>
    </location>
</feature>
<organism evidence="8 9">
    <name type="scientific">Dryococelus australis</name>
    <dbReference type="NCBI Taxonomy" id="614101"/>
    <lineage>
        <taxon>Eukaryota</taxon>
        <taxon>Metazoa</taxon>
        <taxon>Ecdysozoa</taxon>
        <taxon>Arthropoda</taxon>
        <taxon>Hexapoda</taxon>
        <taxon>Insecta</taxon>
        <taxon>Pterygota</taxon>
        <taxon>Neoptera</taxon>
        <taxon>Polyneoptera</taxon>
        <taxon>Phasmatodea</taxon>
        <taxon>Verophasmatodea</taxon>
        <taxon>Anareolatae</taxon>
        <taxon>Phasmatidae</taxon>
        <taxon>Eurycanthinae</taxon>
        <taxon>Dryococelus</taxon>
    </lineage>
</organism>
<keyword evidence="3" id="KW-0540">Nuclease</keyword>
<dbReference type="InterPro" id="IPR050951">
    <property type="entry name" value="Retrovirus_Pol_polyprotein"/>
</dbReference>
<evidence type="ECO:0000259" key="7">
    <source>
        <dbReference type="Pfam" id="PF17917"/>
    </source>
</evidence>
<evidence type="ECO:0000256" key="5">
    <source>
        <dbReference type="ARBA" id="ARBA00022801"/>
    </source>
</evidence>
<dbReference type="Proteomes" id="UP001159363">
    <property type="component" value="Chromosome 6"/>
</dbReference>
<evidence type="ECO:0000256" key="1">
    <source>
        <dbReference type="ARBA" id="ARBA00022679"/>
    </source>
</evidence>
<keyword evidence="1" id="KW-0808">Transferase</keyword>